<organism evidence="2 3">
    <name type="scientific">Alteraurantiacibacter buctensis</name>
    <dbReference type="NCBI Taxonomy" id="1503981"/>
    <lineage>
        <taxon>Bacteria</taxon>
        <taxon>Pseudomonadati</taxon>
        <taxon>Pseudomonadota</taxon>
        <taxon>Alphaproteobacteria</taxon>
        <taxon>Sphingomonadales</taxon>
        <taxon>Erythrobacteraceae</taxon>
        <taxon>Alteraurantiacibacter</taxon>
    </lineage>
</organism>
<keyword evidence="1" id="KW-0472">Membrane</keyword>
<evidence type="ECO:0000313" key="2">
    <source>
        <dbReference type="EMBL" id="MXO70308.1"/>
    </source>
</evidence>
<comment type="caution">
    <text evidence="2">The sequence shown here is derived from an EMBL/GenBank/DDBJ whole genome shotgun (WGS) entry which is preliminary data.</text>
</comment>
<reference evidence="2 3" key="1">
    <citation type="submission" date="2019-12" db="EMBL/GenBank/DDBJ databases">
        <title>Genomic-based taxomic classification of the family Erythrobacteraceae.</title>
        <authorList>
            <person name="Xu L."/>
        </authorList>
    </citation>
    <scope>NUCLEOTIDE SEQUENCE [LARGE SCALE GENOMIC DNA]</scope>
    <source>
        <strain evidence="2 3">M0322</strain>
    </source>
</reference>
<dbReference type="Pfam" id="PF11188">
    <property type="entry name" value="DUF2975"/>
    <property type="match status" value="1"/>
</dbReference>
<gene>
    <name evidence="2" type="ORF">GRI99_01515</name>
</gene>
<keyword evidence="1" id="KW-1133">Transmembrane helix</keyword>
<dbReference type="InterPro" id="IPR021354">
    <property type="entry name" value="DUF2975"/>
</dbReference>
<feature type="transmembrane region" description="Helical" evidence="1">
    <location>
        <begin position="61"/>
        <end position="80"/>
    </location>
</feature>
<dbReference type="RefSeq" id="WP_160770242.1">
    <property type="nucleotide sequence ID" value="NZ_WTYV01000001.1"/>
</dbReference>
<dbReference type="AlphaFoldDB" id="A0A844YTW5"/>
<dbReference type="EMBL" id="WTYV01000001">
    <property type="protein sequence ID" value="MXO70308.1"/>
    <property type="molecule type" value="Genomic_DNA"/>
</dbReference>
<protein>
    <submittedName>
        <fullName evidence="2">DUF2975 domain-containing protein</fullName>
    </submittedName>
</protein>
<keyword evidence="1" id="KW-0812">Transmembrane</keyword>
<sequence>MKTALNDPLLTVARVATWVVQVMLLIAQVALGVAIAAVVIAALGYLPDNATVSGIDHLQPAALWAAALAMALVLAALGMATQFVVRLRQIIDTVGEGDPFVADNARRLTRMAWLIVIGQVLTIIAGAIGTWIEATDGAAEFDLEFSISLSGFILALILFILARVFRKGAEMRAELEGTV</sequence>
<accession>A0A844YTW5</accession>
<evidence type="ECO:0000256" key="1">
    <source>
        <dbReference type="SAM" id="Phobius"/>
    </source>
</evidence>
<dbReference type="OrthoDB" id="7349915at2"/>
<evidence type="ECO:0000313" key="3">
    <source>
        <dbReference type="Proteomes" id="UP000466966"/>
    </source>
</evidence>
<dbReference type="Proteomes" id="UP000466966">
    <property type="component" value="Unassembled WGS sequence"/>
</dbReference>
<proteinExistence type="predicted"/>
<keyword evidence="3" id="KW-1185">Reference proteome</keyword>
<feature type="transmembrane region" description="Helical" evidence="1">
    <location>
        <begin position="112"/>
        <end position="133"/>
    </location>
</feature>
<feature type="transmembrane region" description="Helical" evidence="1">
    <location>
        <begin position="145"/>
        <end position="165"/>
    </location>
</feature>
<feature type="transmembrane region" description="Helical" evidence="1">
    <location>
        <begin position="12"/>
        <end position="41"/>
    </location>
</feature>
<name>A0A844YTW5_9SPHN</name>